<dbReference type="Proteomes" id="UP000075809">
    <property type="component" value="Unassembled WGS sequence"/>
</dbReference>
<feature type="compositionally biased region" description="Polar residues" evidence="1">
    <location>
        <begin position="20"/>
        <end position="41"/>
    </location>
</feature>
<evidence type="ECO:0000313" key="3">
    <source>
        <dbReference type="Proteomes" id="UP000075809"/>
    </source>
</evidence>
<protein>
    <submittedName>
        <fullName evidence="2">Uncharacterized protein</fullName>
    </submittedName>
</protein>
<proteinExistence type="predicted"/>
<evidence type="ECO:0000313" key="2">
    <source>
        <dbReference type="EMBL" id="KYQ49752.1"/>
    </source>
</evidence>
<organism evidence="2 3">
    <name type="scientific">Mycetomoellerius zeteki</name>
    <dbReference type="NCBI Taxonomy" id="64791"/>
    <lineage>
        <taxon>Eukaryota</taxon>
        <taxon>Metazoa</taxon>
        <taxon>Ecdysozoa</taxon>
        <taxon>Arthropoda</taxon>
        <taxon>Hexapoda</taxon>
        <taxon>Insecta</taxon>
        <taxon>Pterygota</taxon>
        <taxon>Neoptera</taxon>
        <taxon>Endopterygota</taxon>
        <taxon>Hymenoptera</taxon>
        <taxon>Apocrita</taxon>
        <taxon>Aculeata</taxon>
        <taxon>Formicoidea</taxon>
        <taxon>Formicidae</taxon>
        <taxon>Myrmicinae</taxon>
        <taxon>Mycetomoellerius</taxon>
    </lineage>
</organism>
<evidence type="ECO:0000256" key="1">
    <source>
        <dbReference type="SAM" id="MobiDB-lite"/>
    </source>
</evidence>
<feature type="region of interest" description="Disordered" evidence="1">
    <location>
        <begin position="1"/>
        <end position="42"/>
    </location>
</feature>
<dbReference type="EMBL" id="KQ982866">
    <property type="protein sequence ID" value="KYQ49752.1"/>
    <property type="molecule type" value="Genomic_DNA"/>
</dbReference>
<sequence length="87" mass="10204">MQHQLRENPPSFAGGDSKEISVSQNSDNAVNTNNTTQTPGTHLTRLDAEMSRILNFNWPRDESVERCTQQKRICRRQRYTRRCLQRQ</sequence>
<keyword evidence="3" id="KW-1185">Reference proteome</keyword>
<gene>
    <name evidence="2" type="ORF">ALC60_11172</name>
</gene>
<name>A0A151WPB9_9HYME</name>
<reference evidence="2 3" key="1">
    <citation type="submission" date="2015-09" db="EMBL/GenBank/DDBJ databases">
        <title>Trachymyrmex zeteki WGS genome.</title>
        <authorList>
            <person name="Nygaard S."/>
            <person name="Hu H."/>
            <person name="Boomsma J."/>
            <person name="Zhang G."/>
        </authorList>
    </citation>
    <scope>NUCLEOTIDE SEQUENCE [LARGE SCALE GENOMIC DNA]</scope>
    <source>
        <strain evidence="2">Tzet28-1</strain>
        <tissue evidence="2">Whole body</tissue>
    </source>
</reference>
<dbReference type="AlphaFoldDB" id="A0A151WPB9"/>
<dbReference type="STRING" id="64791.A0A151WPB9"/>
<accession>A0A151WPB9</accession>